<protein>
    <recommendedName>
        <fullName evidence="4">Spermidine/putrescine transport system permease protein</fullName>
    </recommendedName>
</protein>
<dbReference type="AlphaFoldDB" id="A0A1H4CNI6"/>
<evidence type="ECO:0008006" key="4">
    <source>
        <dbReference type="Google" id="ProtNLM"/>
    </source>
</evidence>
<keyword evidence="1" id="KW-0472">Membrane</keyword>
<dbReference type="EMBL" id="FNQM01000007">
    <property type="protein sequence ID" value="SEA61622.1"/>
    <property type="molecule type" value="Genomic_DNA"/>
</dbReference>
<organism evidence="2 3">
    <name type="scientific">Rubrimonas cliftonensis</name>
    <dbReference type="NCBI Taxonomy" id="89524"/>
    <lineage>
        <taxon>Bacteria</taxon>
        <taxon>Pseudomonadati</taxon>
        <taxon>Pseudomonadota</taxon>
        <taxon>Alphaproteobacteria</taxon>
        <taxon>Rhodobacterales</taxon>
        <taxon>Paracoccaceae</taxon>
        <taxon>Rubrimonas</taxon>
    </lineage>
</organism>
<gene>
    <name evidence="2" type="ORF">SAMN05444370_107150</name>
</gene>
<evidence type="ECO:0000256" key="1">
    <source>
        <dbReference type="SAM" id="Phobius"/>
    </source>
</evidence>
<keyword evidence="1" id="KW-1133">Transmembrane helix</keyword>
<accession>A0A1H4CNI6</accession>
<name>A0A1H4CNI6_9RHOB</name>
<evidence type="ECO:0000313" key="2">
    <source>
        <dbReference type="EMBL" id="SEA61622.1"/>
    </source>
</evidence>
<keyword evidence="3" id="KW-1185">Reference proteome</keyword>
<evidence type="ECO:0000313" key="3">
    <source>
        <dbReference type="Proteomes" id="UP000198703"/>
    </source>
</evidence>
<sequence>MSIEARERRRALCLVGPAALWTLAFFILPFAAMLALSFR</sequence>
<keyword evidence="1" id="KW-0812">Transmembrane</keyword>
<proteinExistence type="predicted"/>
<reference evidence="2 3" key="1">
    <citation type="submission" date="2016-10" db="EMBL/GenBank/DDBJ databases">
        <authorList>
            <person name="de Groot N.N."/>
        </authorList>
    </citation>
    <scope>NUCLEOTIDE SEQUENCE [LARGE SCALE GENOMIC DNA]</scope>
    <source>
        <strain evidence="2 3">DSM 15345</strain>
    </source>
</reference>
<dbReference type="STRING" id="89524.SAMN05444370_107150"/>
<feature type="transmembrane region" description="Helical" evidence="1">
    <location>
        <begin position="12"/>
        <end position="36"/>
    </location>
</feature>
<dbReference type="Proteomes" id="UP000198703">
    <property type="component" value="Unassembled WGS sequence"/>
</dbReference>